<dbReference type="OrthoDB" id="1882482at2"/>
<name>A0A2N3XZQ0_SACSN</name>
<evidence type="ECO:0000313" key="3">
    <source>
        <dbReference type="Proteomes" id="UP000233786"/>
    </source>
</evidence>
<dbReference type="InterPro" id="IPR007822">
    <property type="entry name" value="LANC-like"/>
</dbReference>
<dbReference type="AlphaFoldDB" id="A0A2N3XZQ0"/>
<dbReference type="GO" id="GO:0031179">
    <property type="term" value="P:peptide modification"/>
    <property type="evidence" value="ECO:0007669"/>
    <property type="project" value="InterPro"/>
</dbReference>
<organism evidence="2 3">
    <name type="scientific">Saccharopolyspora spinosa</name>
    <dbReference type="NCBI Taxonomy" id="60894"/>
    <lineage>
        <taxon>Bacteria</taxon>
        <taxon>Bacillati</taxon>
        <taxon>Actinomycetota</taxon>
        <taxon>Actinomycetes</taxon>
        <taxon>Pseudonocardiales</taxon>
        <taxon>Pseudonocardiaceae</taxon>
        <taxon>Saccharopolyspora</taxon>
    </lineage>
</organism>
<protein>
    <submittedName>
        <fullName evidence="2">Lanthionine synthetase-like protein</fullName>
    </submittedName>
</protein>
<dbReference type="Pfam" id="PF05147">
    <property type="entry name" value="LANC_like"/>
    <property type="match status" value="1"/>
</dbReference>
<keyword evidence="3" id="KW-1185">Reference proteome</keyword>
<dbReference type="RefSeq" id="WP_010696302.1">
    <property type="nucleotide sequence ID" value="NZ_CP061007.1"/>
</dbReference>
<dbReference type="Gene3D" id="1.50.10.20">
    <property type="match status" value="1"/>
</dbReference>
<accession>A0A2N3XZQ0</accession>
<sequence length="389" mass="41753">MRAAELLRLARTLYDDATERVEAEPSFPLLLDQALLAVEFSRALDEDFEPRLWLSQALGMLRSAGGTGPWLYRGAAQAGWTAIQVADFCGTEVAGLAPIDEIALRWIVDYPETMDVDLPMGLLGLGVYGLAHPDAAAREKLTSGVLDVIDRRAERDGDALFFRVNDTEPRRREGSVGCRLLGMAHGAAGIVSYLASAALSDTGAAARARTLLDEAVAWLLRWRSDDFPHGVFPHRVETRYQPARPTWCSGDPGVALALSVAARATGSAELTELVCAVAAKVVSQPPEHCRVLDGCMCHGAAGLCWFGTRMHADFGVPGASEFAAHWAGHLDRERAAGPLRYFCPAGMMPNASFLEGDAGAALALLHAATGVPPCWEELLLATPISPRNR</sequence>
<keyword evidence="1" id="KW-0862">Zinc</keyword>
<proteinExistence type="predicted"/>
<evidence type="ECO:0000313" key="2">
    <source>
        <dbReference type="EMBL" id="PKW16100.1"/>
    </source>
</evidence>
<feature type="binding site" evidence="1">
    <location>
        <position position="298"/>
    </location>
    <ligand>
        <name>Zn(2+)</name>
        <dbReference type="ChEBI" id="CHEBI:29105"/>
    </ligand>
</feature>
<feature type="binding site" evidence="1">
    <location>
        <position position="297"/>
    </location>
    <ligand>
        <name>Zn(2+)</name>
        <dbReference type="ChEBI" id="CHEBI:29105"/>
    </ligand>
</feature>
<feature type="binding site" evidence="1">
    <location>
        <position position="248"/>
    </location>
    <ligand>
        <name>Zn(2+)</name>
        <dbReference type="ChEBI" id="CHEBI:29105"/>
    </ligand>
</feature>
<dbReference type="EMBL" id="PJNB01000001">
    <property type="protein sequence ID" value="PKW16100.1"/>
    <property type="molecule type" value="Genomic_DNA"/>
</dbReference>
<comment type="caution">
    <text evidence="2">The sequence shown here is derived from an EMBL/GenBank/DDBJ whole genome shotgun (WGS) entry which is preliminary data.</text>
</comment>
<dbReference type="PRINTS" id="PR01950">
    <property type="entry name" value="LANCSUPER"/>
</dbReference>
<dbReference type="SUPFAM" id="SSF158745">
    <property type="entry name" value="LanC-like"/>
    <property type="match status" value="1"/>
</dbReference>
<keyword evidence="1" id="KW-0479">Metal-binding</keyword>
<dbReference type="STRING" id="994479.GCA_000194155_03323"/>
<dbReference type="PRINTS" id="PR01955">
    <property type="entry name" value="LANCFRANKIA"/>
</dbReference>
<gene>
    <name evidence="2" type="ORF">A8926_3895</name>
</gene>
<dbReference type="Proteomes" id="UP000233786">
    <property type="component" value="Unassembled WGS sequence"/>
</dbReference>
<dbReference type="GO" id="GO:0046872">
    <property type="term" value="F:metal ion binding"/>
    <property type="evidence" value="ECO:0007669"/>
    <property type="project" value="UniProtKB-KW"/>
</dbReference>
<evidence type="ECO:0000256" key="1">
    <source>
        <dbReference type="PIRSR" id="PIRSR607822-1"/>
    </source>
</evidence>
<dbReference type="SMART" id="SM01260">
    <property type="entry name" value="LANC_like"/>
    <property type="match status" value="1"/>
</dbReference>
<reference evidence="2" key="1">
    <citation type="submission" date="2017-12" db="EMBL/GenBank/DDBJ databases">
        <title>Sequencing the genomes of 1000 Actinobacteria strains.</title>
        <authorList>
            <person name="Klenk H.-P."/>
        </authorList>
    </citation>
    <scope>NUCLEOTIDE SEQUENCE [LARGE SCALE GENOMIC DNA]</scope>
    <source>
        <strain evidence="2">DSM 44228</strain>
    </source>
</reference>